<dbReference type="EMBL" id="OX395133">
    <property type="protein sequence ID" value="CAI5783003.1"/>
    <property type="molecule type" value="Genomic_DNA"/>
</dbReference>
<dbReference type="AlphaFoldDB" id="A0AA35KTL3"/>
<gene>
    <name evidence="1" type="ORF">PODLI_1B023362</name>
</gene>
<accession>A0AA35KTL3</accession>
<reference evidence="1" key="1">
    <citation type="submission" date="2022-12" db="EMBL/GenBank/DDBJ databases">
        <authorList>
            <person name="Alioto T."/>
            <person name="Alioto T."/>
            <person name="Gomez Garrido J."/>
        </authorList>
    </citation>
    <scope>NUCLEOTIDE SEQUENCE</scope>
</reference>
<dbReference type="Proteomes" id="UP001178461">
    <property type="component" value="Chromosome 8"/>
</dbReference>
<sequence>MKRPQSSCLPAVPLYPAQPARKECCSYFISKPLVPPPHLAPCLDPNLGVMLDFQLVFSPVHHCRSTPVLLNVLPCVLRASEGTFKDLNNPSRPQSVLLLLCVCDHFTSQ</sequence>
<evidence type="ECO:0000313" key="1">
    <source>
        <dbReference type="EMBL" id="CAI5783003.1"/>
    </source>
</evidence>
<organism evidence="1 2">
    <name type="scientific">Podarcis lilfordi</name>
    <name type="common">Lilford's wall lizard</name>
    <dbReference type="NCBI Taxonomy" id="74358"/>
    <lineage>
        <taxon>Eukaryota</taxon>
        <taxon>Metazoa</taxon>
        <taxon>Chordata</taxon>
        <taxon>Craniata</taxon>
        <taxon>Vertebrata</taxon>
        <taxon>Euteleostomi</taxon>
        <taxon>Lepidosauria</taxon>
        <taxon>Squamata</taxon>
        <taxon>Bifurcata</taxon>
        <taxon>Unidentata</taxon>
        <taxon>Episquamata</taxon>
        <taxon>Laterata</taxon>
        <taxon>Lacertibaenia</taxon>
        <taxon>Lacertidae</taxon>
        <taxon>Podarcis</taxon>
    </lineage>
</organism>
<keyword evidence="2" id="KW-1185">Reference proteome</keyword>
<name>A0AA35KTL3_9SAUR</name>
<protein>
    <submittedName>
        <fullName evidence="1">Uncharacterized protein</fullName>
    </submittedName>
</protein>
<proteinExistence type="predicted"/>
<evidence type="ECO:0000313" key="2">
    <source>
        <dbReference type="Proteomes" id="UP001178461"/>
    </source>
</evidence>